<dbReference type="InterPro" id="IPR027417">
    <property type="entry name" value="P-loop_NTPase"/>
</dbReference>
<dbReference type="GO" id="GO:0016887">
    <property type="term" value="F:ATP hydrolysis activity"/>
    <property type="evidence" value="ECO:0007669"/>
    <property type="project" value="InterPro"/>
</dbReference>
<dbReference type="GO" id="GO:0005524">
    <property type="term" value="F:ATP binding"/>
    <property type="evidence" value="ECO:0007669"/>
    <property type="project" value="UniProtKB-KW"/>
</dbReference>
<evidence type="ECO:0000313" key="6">
    <source>
        <dbReference type="EMBL" id="GEB98776.1"/>
    </source>
</evidence>
<reference evidence="6 7" key="1">
    <citation type="submission" date="2019-06" db="EMBL/GenBank/DDBJ databases">
        <title>Whole genome shotgun sequence of Corynebacterium flavescens NBRC 14136.</title>
        <authorList>
            <person name="Hosoyama A."/>
            <person name="Uohara A."/>
            <person name="Ohji S."/>
            <person name="Ichikawa N."/>
        </authorList>
    </citation>
    <scope>NUCLEOTIDE SEQUENCE [LARGE SCALE GENOMIC DNA]</scope>
    <source>
        <strain evidence="6 7">NBRC 14136</strain>
    </source>
</reference>
<dbReference type="SMART" id="SM00382">
    <property type="entry name" value="AAA"/>
    <property type="match status" value="2"/>
</dbReference>
<protein>
    <submittedName>
        <fullName evidence="6">ABC transporter</fullName>
    </submittedName>
</protein>
<evidence type="ECO:0000259" key="5">
    <source>
        <dbReference type="PROSITE" id="PS50893"/>
    </source>
</evidence>
<organism evidence="6 7">
    <name type="scientific">Corynebacterium flavescens</name>
    <dbReference type="NCBI Taxonomy" id="28028"/>
    <lineage>
        <taxon>Bacteria</taxon>
        <taxon>Bacillati</taxon>
        <taxon>Actinomycetota</taxon>
        <taxon>Actinomycetes</taxon>
        <taxon>Mycobacteriales</taxon>
        <taxon>Corynebacteriaceae</taxon>
        <taxon>Corynebacterium</taxon>
    </lineage>
</organism>
<dbReference type="SUPFAM" id="SSF52540">
    <property type="entry name" value="P-loop containing nucleoside triphosphate hydrolases"/>
    <property type="match status" value="2"/>
</dbReference>
<evidence type="ECO:0000256" key="1">
    <source>
        <dbReference type="ARBA" id="ARBA00022737"/>
    </source>
</evidence>
<dbReference type="Pfam" id="PF00005">
    <property type="entry name" value="ABC_tran"/>
    <property type="match status" value="2"/>
</dbReference>
<evidence type="ECO:0000313" key="7">
    <source>
        <dbReference type="Proteomes" id="UP000315353"/>
    </source>
</evidence>
<dbReference type="PANTHER" id="PTHR19211">
    <property type="entry name" value="ATP-BINDING TRANSPORT PROTEIN-RELATED"/>
    <property type="match status" value="1"/>
</dbReference>
<comment type="caution">
    <text evidence="6">The sequence shown here is derived from an EMBL/GenBank/DDBJ whole genome shotgun (WGS) entry which is preliminary data.</text>
</comment>
<keyword evidence="3" id="KW-0067">ATP-binding</keyword>
<dbReference type="Proteomes" id="UP000315353">
    <property type="component" value="Unassembled WGS sequence"/>
</dbReference>
<dbReference type="PANTHER" id="PTHR19211:SF6">
    <property type="entry name" value="BLL7188 PROTEIN"/>
    <property type="match status" value="1"/>
</dbReference>
<dbReference type="AlphaFoldDB" id="A0AB73BAF2"/>
<dbReference type="Gene3D" id="3.40.50.300">
    <property type="entry name" value="P-loop containing nucleotide triphosphate hydrolases"/>
    <property type="match status" value="2"/>
</dbReference>
<evidence type="ECO:0000256" key="3">
    <source>
        <dbReference type="ARBA" id="ARBA00022840"/>
    </source>
</evidence>
<dbReference type="InterPro" id="IPR003593">
    <property type="entry name" value="AAA+_ATPase"/>
</dbReference>
<dbReference type="PROSITE" id="PS50893">
    <property type="entry name" value="ABC_TRANSPORTER_2"/>
    <property type="match status" value="1"/>
</dbReference>
<dbReference type="InterPro" id="IPR050611">
    <property type="entry name" value="ABCF"/>
</dbReference>
<evidence type="ECO:0000256" key="2">
    <source>
        <dbReference type="ARBA" id="ARBA00022741"/>
    </source>
</evidence>
<evidence type="ECO:0000256" key="4">
    <source>
        <dbReference type="SAM" id="MobiDB-lite"/>
    </source>
</evidence>
<keyword evidence="1" id="KW-0677">Repeat</keyword>
<dbReference type="InterPro" id="IPR003439">
    <property type="entry name" value="ABC_transporter-like_ATP-bd"/>
</dbReference>
<feature type="domain" description="ABC transporter" evidence="5">
    <location>
        <begin position="17"/>
        <end position="259"/>
    </location>
</feature>
<feature type="region of interest" description="Disordered" evidence="4">
    <location>
        <begin position="299"/>
        <end position="319"/>
    </location>
</feature>
<name>A0AB73BAF2_CORFL</name>
<dbReference type="GeneID" id="82879182"/>
<proteinExistence type="predicted"/>
<dbReference type="RefSeq" id="WP_075728818.1">
    <property type="nucleotide sequence ID" value="NZ_BJNB01000051.1"/>
</dbReference>
<dbReference type="EMBL" id="BJNB01000051">
    <property type="protein sequence ID" value="GEB98776.1"/>
    <property type="molecule type" value="Genomic_DNA"/>
</dbReference>
<gene>
    <name evidence="6" type="ORF">CFL01nite_22710</name>
</gene>
<keyword evidence="2" id="KW-0547">Nucleotide-binding</keyword>
<sequence>MPQIGNAPTTLGTQPIINLHNLGLHWPDGTVCFDSLSGVFSPKLTGLIGDNGSGKTSLLRVLAGKIPPTSGSFSAPETVAYLPQDLGLDTVRTIADVFGVARLIDALSQVEAGAYSEELYEVIGQEWDLPDRLVAELAQFGFHPAQELGETSPLDLLRRRLGTLSGGESVIVALCALFSARPDFVLLDEPTNNLDGEAKKQLIKQLESSPVPIIVVSHDRELLECVEEIAELHAGTLRFFTGPFSAYEQAISQEQEAAQRQVRDAAKHRKQQLRERAAMQTRLARDERRGAKFARNKRKPGMAMGMDKNRSEQSAAKRSLAHNAAVEEAKARLDSAQRLIRDDSTVFISLPDTALPNATTTLELRLNPGLETPLETGAQLPETLILAGPERLRVAGGNGVGKSTLLEAIAAYPQRASHHDDAPVACPVPYQLAYHVDYVLGDRGYIPQRILLDGTRTVWETIRASNPVADPQFLRDQLAQLLFHNDRVHTSVADLSGGERFRLAFAIQLLQPVTPRLLIFDEPTNNLDLATIEWLVSVLNEFRGGLIITSHDERFCEEVGTTRTITLPRFGRGEHFEKG</sequence>
<accession>A0AB73BAF2</accession>